<organism evidence="2 3">
    <name type="scientific">Melipona bicolor</name>
    <dbReference type="NCBI Taxonomy" id="60889"/>
    <lineage>
        <taxon>Eukaryota</taxon>
        <taxon>Metazoa</taxon>
        <taxon>Ecdysozoa</taxon>
        <taxon>Arthropoda</taxon>
        <taxon>Hexapoda</taxon>
        <taxon>Insecta</taxon>
        <taxon>Pterygota</taxon>
        <taxon>Neoptera</taxon>
        <taxon>Endopterygota</taxon>
        <taxon>Hymenoptera</taxon>
        <taxon>Apocrita</taxon>
        <taxon>Aculeata</taxon>
        <taxon>Apoidea</taxon>
        <taxon>Anthophila</taxon>
        <taxon>Apidae</taxon>
        <taxon>Melipona</taxon>
    </lineage>
</organism>
<keyword evidence="3" id="KW-1185">Reference proteome</keyword>
<protein>
    <submittedName>
        <fullName evidence="2">Uncharacterized protein</fullName>
    </submittedName>
</protein>
<comment type="caution">
    <text evidence="2">The sequence shown here is derived from an EMBL/GenBank/DDBJ whole genome shotgun (WGS) entry which is preliminary data.</text>
</comment>
<dbReference type="Proteomes" id="UP001177670">
    <property type="component" value="Unassembled WGS sequence"/>
</dbReference>
<dbReference type="EMBL" id="JAHYIQ010000025">
    <property type="protein sequence ID" value="KAK1121708.1"/>
    <property type="molecule type" value="Genomic_DNA"/>
</dbReference>
<gene>
    <name evidence="2" type="ORF">K0M31_010019</name>
</gene>
<evidence type="ECO:0000313" key="3">
    <source>
        <dbReference type="Proteomes" id="UP001177670"/>
    </source>
</evidence>
<sequence length="85" mass="8712">LPDKYSINTVSSRAGSNVAKESERARKVGSDQIAEERFIGDKGDEVSSIGRGSWAAYIGGGVNGSGGVASSGVGRNIAHSDCRVV</sequence>
<proteinExistence type="predicted"/>
<evidence type="ECO:0000313" key="2">
    <source>
        <dbReference type="EMBL" id="KAK1121708.1"/>
    </source>
</evidence>
<feature type="region of interest" description="Disordered" evidence="1">
    <location>
        <begin position="1"/>
        <end position="24"/>
    </location>
</feature>
<accession>A0AA40KIT2</accession>
<reference evidence="2" key="1">
    <citation type="submission" date="2021-10" db="EMBL/GenBank/DDBJ databases">
        <title>Melipona bicolor Genome sequencing and assembly.</title>
        <authorList>
            <person name="Araujo N.S."/>
            <person name="Arias M.C."/>
        </authorList>
    </citation>
    <scope>NUCLEOTIDE SEQUENCE</scope>
    <source>
        <strain evidence="2">USP_2M_L1-L4_2017</strain>
        <tissue evidence="2">Whole body</tissue>
    </source>
</reference>
<feature type="non-terminal residue" evidence="2">
    <location>
        <position position="1"/>
    </location>
</feature>
<feature type="compositionally biased region" description="Polar residues" evidence="1">
    <location>
        <begin position="1"/>
        <end position="15"/>
    </location>
</feature>
<name>A0AA40KIT2_9HYME</name>
<dbReference type="AlphaFoldDB" id="A0AA40KIT2"/>
<evidence type="ECO:0000256" key="1">
    <source>
        <dbReference type="SAM" id="MobiDB-lite"/>
    </source>
</evidence>